<dbReference type="Pfam" id="PF01545">
    <property type="entry name" value="Cation_efflux"/>
    <property type="match status" value="1"/>
</dbReference>
<reference evidence="10" key="1">
    <citation type="submission" date="2018-10" db="EMBL/GenBank/DDBJ databases">
        <title>Iterative Subtractive Binning of Freshwater Chronoseries Metagenomes Recovers Nearly Complete Genomes from over Four Hundred Novel Species.</title>
        <authorList>
            <person name="Rodriguez-R L.M."/>
            <person name="Tsementzi D."/>
            <person name="Luo C."/>
            <person name="Konstantinidis K.T."/>
        </authorList>
    </citation>
    <scope>NUCLEOTIDE SEQUENCE</scope>
    <source>
        <strain evidence="10">WB7_6_001</strain>
    </source>
</reference>
<dbReference type="PANTHER" id="PTHR43840:SF15">
    <property type="entry name" value="MITOCHONDRIAL METAL TRANSPORTER 1-RELATED"/>
    <property type="match status" value="1"/>
</dbReference>
<dbReference type="SUPFAM" id="SSF161111">
    <property type="entry name" value="Cation efflux protein transmembrane domain-like"/>
    <property type="match status" value="1"/>
</dbReference>
<evidence type="ECO:0000256" key="7">
    <source>
        <dbReference type="SAM" id="Phobius"/>
    </source>
</evidence>
<feature type="transmembrane region" description="Helical" evidence="7">
    <location>
        <begin position="87"/>
        <end position="108"/>
    </location>
</feature>
<dbReference type="Proteomes" id="UP000713222">
    <property type="component" value="Unassembled WGS sequence"/>
</dbReference>
<feature type="domain" description="Cation efflux protein cytoplasmic" evidence="9">
    <location>
        <begin position="218"/>
        <end position="293"/>
    </location>
</feature>
<comment type="caution">
    <text evidence="10">The sequence shown here is derived from an EMBL/GenBank/DDBJ whole genome shotgun (WGS) entry which is preliminary data.</text>
</comment>
<evidence type="ECO:0000256" key="2">
    <source>
        <dbReference type="ARBA" id="ARBA00008114"/>
    </source>
</evidence>
<evidence type="ECO:0000313" key="11">
    <source>
        <dbReference type="Proteomes" id="UP000713222"/>
    </source>
</evidence>
<dbReference type="InterPro" id="IPR058533">
    <property type="entry name" value="Cation_efflux_TM"/>
</dbReference>
<evidence type="ECO:0000256" key="5">
    <source>
        <dbReference type="ARBA" id="ARBA00022989"/>
    </source>
</evidence>
<dbReference type="AlphaFoldDB" id="A0A964UZ88"/>
<dbReference type="FunFam" id="1.20.1510.10:FF:000006">
    <property type="entry name" value="Divalent cation efflux transporter"/>
    <property type="match status" value="1"/>
</dbReference>
<dbReference type="SUPFAM" id="SSF160240">
    <property type="entry name" value="Cation efflux protein cytoplasmic domain-like"/>
    <property type="match status" value="1"/>
</dbReference>
<evidence type="ECO:0000259" key="8">
    <source>
        <dbReference type="Pfam" id="PF01545"/>
    </source>
</evidence>
<organism evidence="10 11">
    <name type="scientific">Candidatus Fonsibacter lacus</name>
    <dbReference type="NCBI Taxonomy" id="2576439"/>
    <lineage>
        <taxon>Bacteria</taxon>
        <taxon>Pseudomonadati</taxon>
        <taxon>Pseudomonadota</taxon>
        <taxon>Alphaproteobacteria</taxon>
        <taxon>Candidatus Pelagibacterales</taxon>
        <taxon>Candidatus Pelagibacterales incertae sedis</taxon>
        <taxon>Candidatus Fonsibacter</taxon>
    </lineage>
</organism>
<comment type="similarity">
    <text evidence="2">Belongs to the cation diffusion facilitator (CDF) transporter (TC 2.A.4) family.</text>
</comment>
<evidence type="ECO:0000259" key="9">
    <source>
        <dbReference type="Pfam" id="PF16916"/>
    </source>
</evidence>
<sequence length="294" mass="32521">MSDSLSNYVRKRKIANKSTWTSVVVNFFLVIFQIIVGFFSKSSGLIADGFHTLADMFSDLIVLITSKKSLNPPDDDHNYGHHRYENAVGLFLGILLLFVGCAMIWSAGKKLENSDQIGEVHVMALYASIICLVVKELLFRYLLNIANRAKSSLLMANAWHARSDAASSLIVAIGIIFNLLGYHSFDLIAAIIVGVMILKMGWTFSYEAIHALTDKAADTDEVEKIKKIILETPGVINVHDLRTRKVGDSIIADVHIEVKGTLTVAEGHAIAVEARNRVMRSSRVLNLMTHIDPV</sequence>
<dbReference type="InterPro" id="IPR036837">
    <property type="entry name" value="Cation_efflux_CTD_sf"/>
</dbReference>
<dbReference type="InterPro" id="IPR050291">
    <property type="entry name" value="CDF_Transporter"/>
</dbReference>
<evidence type="ECO:0000256" key="1">
    <source>
        <dbReference type="ARBA" id="ARBA00004141"/>
    </source>
</evidence>
<dbReference type="Pfam" id="PF16916">
    <property type="entry name" value="ZT_dimer"/>
    <property type="match status" value="1"/>
</dbReference>
<evidence type="ECO:0000256" key="4">
    <source>
        <dbReference type="ARBA" id="ARBA00022692"/>
    </source>
</evidence>
<dbReference type="NCBIfam" id="TIGR01297">
    <property type="entry name" value="CDF"/>
    <property type="match status" value="1"/>
</dbReference>
<keyword evidence="5 7" id="KW-1133">Transmembrane helix</keyword>
<name>A0A964UZ88_9PROT</name>
<dbReference type="InterPro" id="IPR027470">
    <property type="entry name" value="Cation_efflux_CTD"/>
</dbReference>
<keyword evidence="4 7" id="KW-0812">Transmembrane</keyword>
<evidence type="ECO:0000256" key="3">
    <source>
        <dbReference type="ARBA" id="ARBA00022448"/>
    </source>
</evidence>
<keyword evidence="3" id="KW-0813">Transport</keyword>
<dbReference type="PANTHER" id="PTHR43840">
    <property type="entry name" value="MITOCHONDRIAL METAL TRANSPORTER 1-RELATED"/>
    <property type="match status" value="1"/>
</dbReference>
<dbReference type="InterPro" id="IPR027469">
    <property type="entry name" value="Cation_efflux_TMD_sf"/>
</dbReference>
<dbReference type="GO" id="GO:0008324">
    <property type="term" value="F:monoatomic cation transmembrane transporter activity"/>
    <property type="evidence" value="ECO:0007669"/>
    <property type="project" value="InterPro"/>
</dbReference>
<keyword evidence="6 7" id="KW-0472">Membrane</keyword>
<accession>A0A964UZ88</accession>
<dbReference type="GO" id="GO:0016020">
    <property type="term" value="C:membrane"/>
    <property type="evidence" value="ECO:0007669"/>
    <property type="project" value="UniProtKB-SubCell"/>
</dbReference>
<protein>
    <submittedName>
        <fullName evidence="10">Cation transporter</fullName>
    </submittedName>
</protein>
<proteinExistence type="inferred from homology"/>
<dbReference type="InterPro" id="IPR002524">
    <property type="entry name" value="Cation_efflux"/>
</dbReference>
<evidence type="ECO:0000256" key="6">
    <source>
        <dbReference type="ARBA" id="ARBA00023136"/>
    </source>
</evidence>
<dbReference type="Gene3D" id="3.30.70.1350">
    <property type="entry name" value="Cation efflux protein, cytoplasmic domain"/>
    <property type="match status" value="1"/>
</dbReference>
<dbReference type="Gene3D" id="1.20.1510.10">
    <property type="entry name" value="Cation efflux protein transmembrane domain"/>
    <property type="match status" value="1"/>
</dbReference>
<comment type="subcellular location">
    <subcellularLocation>
        <location evidence="1">Membrane</location>
        <topology evidence="1">Multi-pass membrane protein</topology>
    </subcellularLocation>
</comment>
<feature type="transmembrane region" description="Helical" evidence="7">
    <location>
        <begin position="187"/>
        <end position="206"/>
    </location>
</feature>
<feature type="domain" description="Cation efflux protein transmembrane" evidence="8">
    <location>
        <begin position="20"/>
        <end position="212"/>
    </location>
</feature>
<dbReference type="EMBL" id="RGET01000150">
    <property type="protein sequence ID" value="NBN88513.1"/>
    <property type="molecule type" value="Genomic_DNA"/>
</dbReference>
<evidence type="ECO:0000313" key="10">
    <source>
        <dbReference type="EMBL" id="NBN88513.1"/>
    </source>
</evidence>
<feature type="transmembrane region" description="Helical" evidence="7">
    <location>
        <begin position="20"/>
        <end position="39"/>
    </location>
</feature>
<feature type="transmembrane region" description="Helical" evidence="7">
    <location>
        <begin position="120"/>
        <end position="143"/>
    </location>
</feature>
<gene>
    <name evidence="10" type="ORF">EBV32_05460</name>
</gene>
<feature type="transmembrane region" description="Helical" evidence="7">
    <location>
        <begin position="164"/>
        <end position="181"/>
    </location>
</feature>
<feature type="transmembrane region" description="Helical" evidence="7">
    <location>
        <begin position="45"/>
        <end position="66"/>
    </location>
</feature>